<gene>
    <name evidence="2" type="ORF">NDU88_006685</name>
</gene>
<comment type="caution">
    <text evidence="2">The sequence shown here is derived from an EMBL/GenBank/DDBJ whole genome shotgun (WGS) entry which is preliminary data.</text>
</comment>
<evidence type="ECO:0000256" key="1">
    <source>
        <dbReference type="SAM" id="MobiDB-lite"/>
    </source>
</evidence>
<dbReference type="Proteomes" id="UP001066276">
    <property type="component" value="Chromosome 7"/>
</dbReference>
<sequence length="260" mass="27854">MRASLVSAPPSTSRNQQAVTGHTLPISWPPQSVPSSTTTASRSSRSRSRANPGPRRNPPPSVAHRASTASSRPHSRLITTCSPTTVTSGRHCSINVLQRPGPEHQGPNRANPQLHAPLCANPVQPPANSVPTTRPPSQAAPAGGRGLTRPPSGPRHSQVPISISRICGRRNYCLRPQKRPSGRQRPKKSARPLQHPARVGLRPPKRVSEPQAQKGENNKAQGGVQSEPTTDRAPWSIPQMSARTAEIPCPFRAGASRPQQ</sequence>
<reference evidence="2" key="1">
    <citation type="journal article" date="2022" name="bioRxiv">
        <title>Sequencing and chromosome-scale assembly of the giantPleurodeles waltlgenome.</title>
        <authorList>
            <person name="Brown T."/>
            <person name="Elewa A."/>
            <person name="Iarovenko S."/>
            <person name="Subramanian E."/>
            <person name="Araus A.J."/>
            <person name="Petzold A."/>
            <person name="Susuki M."/>
            <person name="Suzuki K.-i.T."/>
            <person name="Hayashi T."/>
            <person name="Toyoda A."/>
            <person name="Oliveira C."/>
            <person name="Osipova E."/>
            <person name="Leigh N.D."/>
            <person name="Simon A."/>
            <person name="Yun M.H."/>
        </authorList>
    </citation>
    <scope>NUCLEOTIDE SEQUENCE</scope>
    <source>
        <strain evidence="2">20211129_DDA</strain>
        <tissue evidence="2">Liver</tissue>
    </source>
</reference>
<name>A0AAV7PLR6_PLEWA</name>
<protein>
    <submittedName>
        <fullName evidence="2">Uncharacterized protein</fullName>
    </submittedName>
</protein>
<dbReference type="EMBL" id="JANPWB010000011">
    <property type="protein sequence ID" value="KAJ1128306.1"/>
    <property type="molecule type" value="Genomic_DNA"/>
</dbReference>
<evidence type="ECO:0000313" key="3">
    <source>
        <dbReference type="Proteomes" id="UP001066276"/>
    </source>
</evidence>
<dbReference type="AlphaFoldDB" id="A0AAV7PLR6"/>
<feature type="compositionally biased region" description="Low complexity" evidence="1">
    <location>
        <begin position="33"/>
        <end position="54"/>
    </location>
</feature>
<feature type="compositionally biased region" description="Polar residues" evidence="1">
    <location>
        <begin position="9"/>
        <end position="20"/>
    </location>
</feature>
<feature type="compositionally biased region" description="Polar residues" evidence="1">
    <location>
        <begin position="126"/>
        <end position="136"/>
    </location>
</feature>
<accession>A0AAV7PLR6</accession>
<keyword evidence="3" id="KW-1185">Reference proteome</keyword>
<feature type="compositionally biased region" description="Polar residues" evidence="1">
    <location>
        <begin position="210"/>
        <end position="228"/>
    </location>
</feature>
<feature type="compositionally biased region" description="Basic residues" evidence="1">
    <location>
        <begin position="176"/>
        <end position="190"/>
    </location>
</feature>
<evidence type="ECO:0000313" key="2">
    <source>
        <dbReference type="EMBL" id="KAJ1128306.1"/>
    </source>
</evidence>
<feature type="region of interest" description="Disordered" evidence="1">
    <location>
        <begin position="1"/>
        <end position="260"/>
    </location>
</feature>
<proteinExistence type="predicted"/>
<feature type="compositionally biased region" description="Polar residues" evidence="1">
    <location>
        <begin position="67"/>
        <end position="90"/>
    </location>
</feature>
<organism evidence="2 3">
    <name type="scientific">Pleurodeles waltl</name>
    <name type="common">Iberian ribbed newt</name>
    <dbReference type="NCBI Taxonomy" id="8319"/>
    <lineage>
        <taxon>Eukaryota</taxon>
        <taxon>Metazoa</taxon>
        <taxon>Chordata</taxon>
        <taxon>Craniata</taxon>
        <taxon>Vertebrata</taxon>
        <taxon>Euteleostomi</taxon>
        <taxon>Amphibia</taxon>
        <taxon>Batrachia</taxon>
        <taxon>Caudata</taxon>
        <taxon>Salamandroidea</taxon>
        <taxon>Salamandridae</taxon>
        <taxon>Pleurodelinae</taxon>
        <taxon>Pleurodeles</taxon>
    </lineage>
</organism>